<keyword evidence="2 4" id="KW-0863">Zinc-finger</keyword>
<evidence type="ECO:0000256" key="3">
    <source>
        <dbReference type="ARBA" id="ARBA00022833"/>
    </source>
</evidence>
<dbReference type="PROSITE" id="PS50089">
    <property type="entry name" value="ZF_RING_2"/>
    <property type="match status" value="1"/>
</dbReference>
<dbReference type="SMART" id="SM00184">
    <property type="entry name" value="RING"/>
    <property type="match status" value="1"/>
</dbReference>
<evidence type="ECO:0000313" key="7">
    <source>
        <dbReference type="EMBL" id="EXB93460.1"/>
    </source>
</evidence>
<dbReference type="OrthoDB" id="1149625at2759"/>
<feature type="domain" description="RING-type" evidence="6">
    <location>
        <begin position="207"/>
        <end position="248"/>
    </location>
</feature>
<name>W9RI52_9ROSA</name>
<dbReference type="EMBL" id="KE345071">
    <property type="protein sequence ID" value="EXB93460.1"/>
    <property type="molecule type" value="Genomic_DNA"/>
</dbReference>
<evidence type="ECO:0000256" key="5">
    <source>
        <dbReference type="SAM" id="MobiDB-lite"/>
    </source>
</evidence>
<dbReference type="Gene3D" id="3.30.40.10">
    <property type="entry name" value="Zinc/RING finger domain, C3HC4 (zinc finger)"/>
    <property type="match status" value="1"/>
</dbReference>
<keyword evidence="3" id="KW-0862">Zinc</keyword>
<keyword evidence="8" id="KW-1185">Reference proteome</keyword>
<dbReference type="CDD" id="cd16454">
    <property type="entry name" value="RING-H2_PA-TM-RING"/>
    <property type="match status" value="1"/>
</dbReference>
<dbReference type="GO" id="GO:0006511">
    <property type="term" value="P:ubiquitin-dependent protein catabolic process"/>
    <property type="evidence" value="ECO:0007669"/>
    <property type="project" value="TreeGrafter"/>
</dbReference>
<dbReference type="InterPro" id="IPR001841">
    <property type="entry name" value="Znf_RING"/>
</dbReference>
<dbReference type="PANTHER" id="PTHR45931:SF16">
    <property type="entry name" value="RING_U-BOX SUPERFAMILY PROTEIN"/>
    <property type="match status" value="1"/>
</dbReference>
<protein>
    <submittedName>
        <fullName evidence="7">E3 ubiquitin-protein ligase</fullName>
    </submittedName>
</protein>
<keyword evidence="1" id="KW-0479">Metal-binding</keyword>
<dbReference type="PANTHER" id="PTHR45931">
    <property type="entry name" value="SI:CH211-59O9.10"/>
    <property type="match status" value="1"/>
</dbReference>
<organism evidence="7 8">
    <name type="scientific">Morus notabilis</name>
    <dbReference type="NCBI Taxonomy" id="981085"/>
    <lineage>
        <taxon>Eukaryota</taxon>
        <taxon>Viridiplantae</taxon>
        <taxon>Streptophyta</taxon>
        <taxon>Embryophyta</taxon>
        <taxon>Tracheophyta</taxon>
        <taxon>Spermatophyta</taxon>
        <taxon>Magnoliopsida</taxon>
        <taxon>eudicotyledons</taxon>
        <taxon>Gunneridae</taxon>
        <taxon>Pentapetalae</taxon>
        <taxon>rosids</taxon>
        <taxon>fabids</taxon>
        <taxon>Rosales</taxon>
        <taxon>Moraceae</taxon>
        <taxon>Moreae</taxon>
        <taxon>Morus</taxon>
    </lineage>
</organism>
<evidence type="ECO:0000313" key="8">
    <source>
        <dbReference type="Proteomes" id="UP000030645"/>
    </source>
</evidence>
<reference evidence="8" key="1">
    <citation type="submission" date="2013-01" db="EMBL/GenBank/DDBJ databases">
        <title>Draft Genome Sequence of a Mulberry Tree, Morus notabilis C.K. Schneid.</title>
        <authorList>
            <person name="He N."/>
            <person name="Zhao S."/>
        </authorList>
    </citation>
    <scope>NUCLEOTIDE SEQUENCE</scope>
</reference>
<sequence length="261" mass="29222">MASDSLQLLGDIHYNVCPLDDRIERGDSAADESSASSSQCIKFLIIITAKFTRPVIDSEEEEEESLFPCTEGRSIRFRREFSSPLNALTRDAVAKMLSDVHVPSLQSIVGEILETGRVMVDDRPQHDPRYFLRMNVEIDAFVDELPVPSEDDDAMEIDGDDDGDDDDSLPNFNGDDDSVVRFVPASKKSIQGLQKVRMEISEKPATCPVCLEDVLVGSEVTRLPCFHSYHGECIVKWLQNSKFCPLCRFEMPSLILLSKIS</sequence>
<evidence type="ECO:0000256" key="2">
    <source>
        <dbReference type="ARBA" id="ARBA00022771"/>
    </source>
</evidence>
<dbReference type="InterPro" id="IPR051834">
    <property type="entry name" value="RING_finger_E3_ligase"/>
</dbReference>
<dbReference type="Proteomes" id="UP000030645">
    <property type="component" value="Unassembled WGS sequence"/>
</dbReference>
<dbReference type="SUPFAM" id="SSF57850">
    <property type="entry name" value="RING/U-box"/>
    <property type="match status" value="1"/>
</dbReference>
<gene>
    <name evidence="7" type="ORF">L484_006122</name>
</gene>
<accession>W9RI52</accession>
<proteinExistence type="predicted"/>
<dbReference type="GO" id="GO:0061630">
    <property type="term" value="F:ubiquitin protein ligase activity"/>
    <property type="evidence" value="ECO:0007669"/>
    <property type="project" value="TreeGrafter"/>
</dbReference>
<evidence type="ECO:0000256" key="1">
    <source>
        <dbReference type="ARBA" id="ARBA00022723"/>
    </source>
</evidence>
<dbReference type="GO" id="GO:0008270">
    <property type="term" value="F:zinc ion binding"/>
    <property type="evidence" value="ECO:0007669"/>
    <property type="project" value="UniProtKB-KW"/>
</dbReference>
<dbReference type="AlphaFoldDB" id="W9RI52"/>
<dbReference type="eggNOG" id="KOG0800">
    <property type="taxonomic scope" value="Eukaryota"/>
</dbReference>
<feature type="compositionally biased region" description="Acidic residues" evidence="5">
    <location>
        <begin position="149"/>
        <end position="168"/>
    </location>
</feature>
<dbReference type="InterPro" id="IPR013083">
    <property type="entry name" value="Znf_RING/FYVE/PHD"/>
</dbReference>
<dbReference type="KEGG" id="mnt:21389562"/>
<evidence type="ECO:0000259" key="6">
    <source>
        <dbReference type="PROSITE" id="PS50089"/>
    </source>
</evidence>
<dbReference type="Pfam" id="PF13639">
    <property type="entry name" value="zf-RING_2"/>
    <property type="match status" value="1"/>
</dbReference>
<dbReference type="GO" id="GO:0005634">
    <property type="term" value="C:nucleus"/>
    <property type="evidence" value="ECO:0007669"/>
    <property type="project" value="TreeGrafter"/>
</dbReference>
<feature type="region of interest" description="Disordered" evidence="5">
    <location>
        <begin position="149"/>
        <end position="172"/>
    </location>
</feature>
<evidence type="ECO:0000256" key="4">
    <source>
        <dbReference type="PROSITE-ProRule" id="PRU00175"/>
    </source>
</evidence>